<evidence type="ECO:0000313" key="1">
    <source>
        <dbReference type="EMBL" id="KAK5600596.1"/>
    </source>
</evidence>
<evidence type="ECO:0000313" key="2">
    <source>
        <dbReference type="Proteomes" id="UP001311232"/>
    </source>
</evidence>
<protein>
    <submittedName>
        <fullName evidence="1">Uncharacterized protein</fullName>
    </submittedName>
</protein>
<gene>
    <name evidence="1" type="ORF">CRENBAI_010402</name>
</gene>
<accession>A0AAV9QSY0</accession>
<name>A0AAV9QSY0_9TELE</name>
<organism evidence="1 2">
    <name type="scientific">Crenichthys baileyi</name>
    <name type="common">White River springfish</name>
    <dbReference type="NCBI Taxonomy" id="28760"/>
    <lineage>
        <taxon>Eukaryota</taxon>
        <taxon>Metazoa</taxon>
        <taxon>Chordata</taxon>
        <taxon>Craniata</taxon>
        <taxon>Vertebrata</taxon>
        <taxon>Euteleostomi</taxon>
        <taxon>Actinopterygii</taxon>
        <taxon>Neopterygii</taxon>
        <taxon>Teleostei</taxon>
        <taxon>Neoteleostei</taxon>
        <taxon>Acanthomorphata</taxon>
        <taxon>Ovalentaria</taxon>
        <taxon>Atherinomorphae</taxon>
        <taxon>Cyprinodontiformes</taxon>
        <taxon>Goodeidae</taxon>
        <taxon>Crenichthys</taxon>
    </lineage>
</organism>
<sequence>MLSVTCFPPKGLILQRPIYWRLLLALCYGTPTHHLRLTQCNPWIPPGPPHLVPSPATPFFISSIAPLAVCFENLKLDLRHTPRPHHCVSSCK</sequence>
<keyword evidence="2" id="KW-1185">Reference proteome</keyword>
<proteinExistence type="predicted"/>
<comment type="caution">
    <text evidence="1">The sequence shown here is derived from an EMBL/GenBank/DDBJ whole genome shotgun (WGS) entry which is preliminary data.</text>
</comment>
<dbReference type="EMBL" id="JAHHUM010002883">
    <property type="protein sequence ID" value="KAK5600596.1"/>
    <property type="molecule type" value="Genomic_DNA"/>
</dbReference>
<dbReference type="Proteomes" id="UP001311232">
    <property type="component" value="Unassembled WGS sequence"/>
</dbReference>
<dbReference type="AlphaFoldDB" id="A0AAV9QSY0"/>
<reference evidence="1 2" key="1">
    <citation type="submission" date="2021-06" db="EMBL/GenBank/DDBJ databases">
        <authorList>
            <person name="Palmer J.M."/>
        </authorList>
    </citation>
    <scope>NUCLEOTIDE SEQUENCE [LARGE SCALE GENOMIC DNA]</scope>
    <source>
        <strain evidence="1 2">MEX-2019</strain>
        <tissue evidence="1">Muscle</tissue>
    </source>
</reference>